<name>A0A2A7I3G2_BACCE</name>
<feature type="region of interest" description="Disordered" evidence="1">
    <location>
        <begin position="176"/>
        <end position="206"/>
    </location>
</feature>
<sequence>MIKNIFSLLLTLATITFCVVPSFVQSSTVHAVTSQEQSNGIEYVNEKLGFSLKIPDFWKDHYIVEENDQGGVIFKFKFEGKVYNDIYLFNIYVVNKEYSNEEQEELGDNSVLGIGNGKTYLVTENLAMYASPQAFDKYFSSVPKEGRNVIEAMSKQKKILNFNVLEGSTVGKAELNEEGLKGSPAEEAKEEKPKGETAKETKEENNVPEEVALSIKQTSVYNWLKKWISSIAKPANENFDYEFFEIKGEALPKVNDRPQYSSIYVIKTPADNIRSEIIKEPVSKSKYMGINGGFFDSQNYQKTPTDGRSIAYNAGGGEHYDYNETSENPIIRPNFVTYFDKKLQKTQVKIIRAKDMKKVREEFEDYQQIKTAIGGVSHSRKVWGDEYYEKTPDRRTVLGYKEEKGTVYAYLIITRFPLTIANLKEHALNKLELDEYILLDGSGSTSMRVKKPDGTWLIDKGRELNSIDADRHVYNMVRLINTNVKKD</sequence>
<dbReference type="RefSeq" id="WP_097902429.1">
    <property type="nucleotide sequence ID" value="NZ_NVLK01000003.1"/>
</dbReference>
<evidence type="ECO:0000256" key="1">
    <source>
        <dbReference type="SAM" id="MobiDB-lite"/>
    </source>
</evidence>
<dbReference type="Proteomes" id="UP000220006">
    <property type="component" value="Unassembled WGS sequence"/>
</dbReference>
<feature type="chain" id="PRO_5012111449" evidence="2">
    <location>
        <begin position="32"/>
        <end position="487"/>
    </location>
</feature>
<dbReference type="EMBL" id="NVLK01000003">
    <property type="protein sequence ID" value="PEC23634.1"/>
    <property type="molecule type" value="Genomic_DNA"/>
</dbReference>
<reference evidence="3 4" key="1">
    <citation type="submission" date="2017-09" db="EMBL/GenBank/DDBJ databases">
        <title>Large-scale bioinformatics analysis of Bacillus genomes uncovers conserved roles of natural products in bacterial physiology.</title>
        <authorList>
            <consortium name="Agbiome Team Llc"/>
            <person name="Bleich R.M."/>
            <person name="Grubbs K.J."/>
            <person name="Santa Maria K.C."/>
            <person name="Allen S.E."/>
            <person name="Farag S."/>
            <person name="Shank E.A."/>
            <person name="Bowers A."/>
        </authorList>
    </citation>
    <scope>NUCLEOTIDE SEQUENCE [LARGE SCALE GENOMIC DNA]</scope>
    <source>
        <strain evidence="3 4">AFS096845</strain>
    </source>
</reference>
<dbReference type="AlphaFoldDB" id="A0A2A7I3G2"/>
<keyword evidence="2" id="KW-0732">Signal</keyword>
<comment type="caution">
    <text evidence="3">The sequence shown here is derived from an EMBL/GenBank/DDBJ whole genome shotgun (WGS) entry which is preliminary data.</text>
</comment>
<evidence type="ECO:0000313" key="4">
    <source>
        <dbReference type="Proteomes" id="UP000220006"/>
    </source>
</evidence>
<evidence type="ECO:0000256" key="2">
    <source>
        <dbReference type="SAM" id="SignalP"/>
    </source>
</evidence>
<evidence type="ECO:0000313" key="3">
    <source>
        <dbReference type="EMBL" id="PEC23634.1"/>
    </source>
</evidence>
<proteinExistence type="predicted"/>
<gene>
    <name evidence="3" type="ORF">COM96_02060</name>
</gene>
<accession>A0A2A7I3G2</accession>
<feature type="signal peptide" evidence="2">
    <location>
        <begin position="1"/>
        <end position="31"/>
    </location>
</feature>
<organism evidence="3 4">
    <name type="scientific">Bacillus cereus</name>
    <dbReference type="NCBI Taxonomy" id="1396"/>
    <lineage>
        <taxon>Bacteria</taxon>
        <taxon>Bacillati</taxon>
        <taxon>Bacillota</taxon>
        <taxon>Bacilli</taxon>
        <taxon>Bacillales</taxon>
        <taxon>Bacillaceae</taxon>
        <taxon>Bacillus</taxon>
        <taxon>Bacillus cereus group</taxon>
    </lineage>
</organism>
<feature type="compositionally biased region" description="Basic and acidic residues" evidence="1">
    <location>
        <begin position="176"/>
        <end position="205"/>
    </location>
</feature>
<protein>
    <submittedName>
        <fullName evidence="3">Uncharacterized protein</fullName>
    </submittedName>
</protein>